<dbReference type="Pfam" id="PF04364">
    <property type="entry name" value="DNA_pol3_chi"/>
    <property type="match status" value="1"/>
</dbReference>
<dbReference type="PANTHER" id="PTHR38767">
    <property type="entry name" value="DNA POLYMERASE III SUBUNIT CHI"/>
    <property type="match status" value="1"/>
</dbReference>
<sequence length="139" mass="15851">MTEVDFYILSEDSSDARQSFACRLTDKAFKQGRRVYIHTADEASAKHLDQLLWDFRPQSFLPHCLASSTADEPIVIGCSDSPGNHSDVLINLALQVPDFVGRFERVTEVVTQAPEIREPLRQSARYYKDRGYPVKFNKL</sequence>
<comment type="caution">
    <text evidence="1">The sequence shown here is derived from an EMBL/GenBank/DDBJ whole genome shotgun (WGS) entry which is preliminary data.</text>
</comment>
<proteinExistence type="predicted"/>
<gene>
    <name evidence="1" type="ORF">EYC98_13730</name>
</gene>
<dbReference type="EMBL" id="SHNN01000002">
    <property type="protein sequence ID" value="MCX2981918.1"/>
    <property type="molecule type" value="Genomic_DNA"/>
</dbReference>
<name>A0ABT3TI00_9GAMM</name>
<dbReference type="InterPro" id="IPR036768">
    <property type="entry name" value="PolIII_chi_sf"/>
</dbReference>
<keyword evidence="2" id="KW-1185">Reference proteome</keyword>
<evidence type="ECO:0000313" key="1">
    <source>
        <dbReference type="EMBL" id="MCX2981918.1"/>
    </source>
</evidence>
<dbReference type="RefSeq" id="WP_279245913.1">
    <property type="nucleotide sequence ID" value="NZ_SHNN01000002.1"/>
</dbReference>
<accession>A0ABT3TI00</accession>
<protein>
    <submittedName>
        <fullName evidence="1">DNA polymerase III subunit chi</fullName>
    </submittedName>
</protein>
<dbReference type="SUPFAM" id="SSF102400">
    <property type="entry name" value="DNA polymerase III chi subunit"/>
    <property type="match status" value="1"/>
</dbReference>
<dbReference type="Proteomes" id="UP001143362">
    <property type="component" value="Unassembled WGS sequence"/>
</dbReference>
<evidence type="ECO:0000313" key="2">
    <source>
        <dbReference type="Proteomes" id="UP001143362"/>
    </source>
</evidence>
<dbReference type="InterPro" id="IPR007459">
    <property type="entry name" value="DNA_pol3_chi"/>
</dbReference>
<organism evidence="1 2">
    <name type="scientific">Candidatus Litorirhabdus singularis</name>
    <dbReference type="NCBI Taxonomy" id="2518993"/>
    <lineage>
        <taxon>Bacteria</taxon>
        <taxon>Pseudomonadati</taxon>
        <taxon>Pseudomonadota</taxon>
        <taxon>Gammaproteobacteria</taxon>
        <taxon>Cellvibrionales</taxon>
        <taxon>Halieaceae</taxon>
        <taxon>Candidatus Litorirhabdus</taxon>
    </lineage>
</organism>
<dbReference type="Gene3D" id="3.40.50.10110">
    <property type="entry name" value="DNA polymerase III subunit chi"/>
    <property type="match status" value="1"/>
</dbReference>
<reference evidence="1" key="1">
    <citation type="submission" date="2019-02" db="EMBL/GenBank/DDBJ databases">
        <authorList>
            <person name="Li S.-H."/>
        </authorList>
    </citation>
    <scope>NUCLEOTIDE SEQUENCE</scope>
    <source>
        <strain evidence="1">IMCC14734</strain>
    </source>
</reference>
<dbReference type="PANTHER" id="PTHR38767:SF1">
    <property type="entry name" value="DNA POLYMERASE III SUBUNIT CHI"/>
    <property type="match status" value="1"/>
</dbReference>